<dbReference type="RefSeq" id="WP_322777708.1">
    <property type="nucleotide sequence ID" value="NZ_JARJFB010000273.1"/>
</dbReference>
<dbReference type="PROSITE" id="PS51740">
    <property type="entry name" value="SPOVT_ABRB"/>
    <property type="match status" value="1"/>
</dbReference>
<evidence type="ECO:0000313" key="3">
    <source>
        <dbReference type="EMBL" id="MEA0971784.1"/>
    </source>
</evidence>
<feature type="domain" description="SpoVT-AbrB" evidence="2">
    <location>
        <begin position="3"/>
        <end position="48"/>
    </location>
</feature>
<evidence type="ECO:0000256" key="1">
    <source>
        <dbReference type="PROSITE-ProRule" id="PRU01076"/>
    </source>
</evidence>
<keyword evidence="4" id="KW-1185">Reference proteome</keyword>
<name>A0ABU5NF51_9RICK</name>
<dbReference type="SUPFAM" id="SSF89447">
    <property type="entry name" value="AbrB/MazE/MraZ-like"/>
    <property type="match status" value="1"/>
</dbReference>
<proteinExistence type="predicted"/>
<accession>A0ABU5NF51</accession>
<dbReference type="Gene3D" id="2.10.260.10">
    <property type="match status" value="1"/>
</dbReference>
<reference evidence="3 4" key="1">
    <citation type="submission" date="2023-03" db="EMBL/GenBank/DDBJ databases">
        <title>Host association and intracellularity evolved multiple times independently in the Rickettsiales.</title>
        <authorList>
            <person name="Castelli M."/>
            <person name="Nardi T."/>
            <person name="Gammuto L."/>
            <person name="Bellinzona G."/>
            <person name="Sabaneyeva E."/>
            <person name="Potekhin A."/>
            <person name="Serra V."/>
            <person name="Petroni G."/>
            <person name="Sassera D."/>
        </authorList>
    </citation>
    <scope>NUCLEOTIDE SEQUENCE [LARGE SCALE GENOMIC DNA]</scope>
    <source>
        <strain evidence="3 4">Sr 2-6</strain>
    </source>
</reference>
<dbReference type="Proteomes" id="UP001291687">
    <property type="component" value="Unassembled WGS sequence"/>
</dbReference>
<keyword evidence="1 3" id="KW-0238">DNA-binding</keyword>
<sequence length="85" mass="9760">MKAVRTKLGKGGRIIIPTAFRQNLHLETGDDIILHMEDNLIYLTTAEQALRTLQNKVKNYINTTGQDISLTDELITMRRNEAKYE</sequence>
<comment type="caution">
    <text evidence="3">The sequence shown here is derived from an EMBL/GenBank/DDBJ whole genome shotgun (WGS) entry which is preliminary data.</text>
</comment>
<dbReference type="EMBL" id="JARJFB010000273">
    <property type="protein sequence ID" value="MEA0971784.1"/>
    <property type="molecule type" value="Genomic_DNA"/>
</dbReference>
<dbReference type="Pfam" id="PF04014">
    <property type="entry name" value="MazE_antitoxin"/>
    <property type="match status" value="1"/>
</dbReference>
<protein>
    <submittedName>
        <fullName evidence="3">AbrB/MazE/SpoVT family DNA-binding domain-containing antitoxin</fullName>
    </submittedName>
</protein>
<dbReference type="SMART" id="SM00966">
    <property type="entry name" value="SpoVT_AbrB"/>
    <property type="match status" value="1"/>
</dbReference>
<organism evidence="3 4">
    <name type="scientific">Candidatus Megaera venefica</name>
    <dbReference type="NCBI Taxonomy" id="2055910"/>
    <lineage>
        <taxon>Bacteria</taxon>
        <taxon>Pseudomonadati</taxon>
        <taxon>Pseudomonadota</taxon>
        <taxon>Alphaproteobacteria</taxon>
        <taxon>Rickettsiales</taxon>
        <taxon>Rickettsiaceae</taxon>
        <taxon>Candidatus Megaera</taxon>
    </lineage>
</organism>
<dbReference type="InterPro" id="IPR007159">
    <property type="entry name" value="SpoVT-AbrB_dom"/>
</dbReference>
<gene>
    <name evidence="3" type="ORF">Megvenef_01772</name>
</gene>
<evidence type="ECO:0000313" key="4">
    <source>
        <dbReference type="Proteomes" id="UP001291687"/>
    </source>
</evidence>
<evidence type="ECO:0000259" key="2">
    <source>
        <dbReference type="PROSITE" id="PS51740"/>
    </source>
</evidence>
<dbReference type="InterPro" id="IPR037914">
    <property type="entry name" value="SpoVT-AbrB_sf"/>
</dbReference>
<dbReference type="GO" id="GO:0003677">
    <property type="term" value="F:DNA binding"/>
    <property type="evidence" value="ECO:0007669"/>
    <property type="project" value="UniProtKB-KW"/>
</dbReference>